<dbReference type="PANTHER" id="PTHR46586:SF3">
    <property type="entry name" value="ANKYRIN REPEAT-CONTAINING PROTEIN"/>
    <property type="match status" value="1"/>
</dbReference>
<dbReference type="SUPFAM" id="SSF48403">
    <property type="entry name" value="Ankyrin repeat"/>
    <property type="match status" value="1"/>
</dbReference>
<gene>
    <name evidence="1" type="ORF">PPL_01621</name>
</gene>
<dbReference type="RefSeq" id="XP_020436744.1">
    <property type="nucleotide sequence ID" value="XM_020572627.1"/>
</dbReference>
<dbReference type="EMBL" id="ADBJ01000008">
    <property type="protein sequence ID" value="EFA84631.1"/>
    <property type="molecule type" value="Genomic_DNA"/>
</dbReference>
<evidence type="ECO:0000313" key="1">
    <source>
        <dbReference type="EMBL" id="EFA84631.1"/>
    </source>
</evidence>
<proteinExistence type="predicted"/>
<organism evidence="1 2">
    <name type="scientific">Heterostelium pallidum (strain ATCC 26659 / Pp 5 / PN500)</name>
    <name type="common">Cellular slime mold</name>
    <name type="synonym">Polysphondylium pallidum</name>
    <dbReference type="NCBI Taxonomy" id="670386"/>
    <lineage>
        <taxon>Eukaryota</taxon>
        <taxon>Amoebozoa</taxon>
        <taxon>Evosea</taxon>
        <taxon>Eumycetozoa</taxon>
        <taxon>Dictyostelia</taxon>
        <taxon>Acytosteliales</taxon>
        <taxon>Acytosteliaceae</taxon>
        <taxon>Heterostelium</taxon>
    </lineage>
</organism>
<comment type="caution">
    <text evidence="1">The sequence shown here is derived from an EMBL/GenBank/DDBJ whole genome shotgun (WGS) entry which is preliminary data.</text>
</comment>
<dbReference type="InterPro" id="IPR036770">
    <property type="entry name" value="Ankyrin_rpt-contain_sf"/>
</dbReference>
<keyword evidence="2" id="KW-1185">Reference proteome</keyword>
<reference evidence="1 2" key="1">
    <citation type="journal article" date="2011" name="Genome Res.">
        <title>Phylogeny-wide analysis of social amoeba genomes highlights ancient origins for complex intercellular communication.</title>
        <authorList>
            <person name="Heidel A.J."/>
            <person name="Lawal H.M."/>
            <person name="Felder M."/>
            <person name="Schilde C."/>
            <person name="Helps N.R."/>
            <person name="Tunggal B."/>
            <person name="Rivero F."/>
            <person name="John U."/>
            <person name="Schleicher M."/>
            <person name="Eichinger L."/>
            <person name="Platzer M."/>
            <person name="Noegel A.A."/>
            <person name="Schaap P."/>
            <person name="Gloeckner G."/>
        </authorList>
    </citation>
    <scope>NUCLEOTIDE SEQUENCE [LARGE SCALE GENOMIC DNA]</scope>
    <source>
        <strain evidence="2">ATCC 26659 / Pp 5 / PN500</strain>
    </source>
</reference>
<dbReference type="InParanoid" id="D3B007"/>
<dbReference type="InterPro" id="IPR052050">
    <property type="entry name" value="SecEffector_AnkRepeat"/>
</dbReference>
<protein>
    <recommendedName>
        <fullName evidence="3">Ankyrin repeat protein</fullName>
    </recommendedName>
</protein>
<evidence type="ECO:0008006" key="3">
    <source>
        <dbReference type="Google" id="ProtNLM"/>
    </source>
</evidence>
<accession>D3B007</accession>
<dbReference type="AlphaFoldDB" id="D3B007"/>
<name>D3B007_HETP5</name>
<dbReference type="GeneID" id="31357150"/>
<dbReference type="Proteomes" id="UP000001396">
    <property type="component" value="Unassembled WGS sequence"/>
</dbReference>
<dbReference type="PANTHER" id="PTHR46586">
    <property type="entry name" value="ANKYRIN REPEAT-CONTAINING PROTEIN"/>
    <property type="match status" value="1"/>
</dbReference>
<dbReference type="Gene3D" id="1.25.40.20">
    <property type="entry name" value="Ankyrin repeat-containing domain"/>
    <property type="match status" value="1"/>
</dbReference>
<sequence length="691" mass="79409">MTDNKINLFFKIINNTYLFNLICQFIHSKHFKYYCKANSKYIEYAGYLVKNGLFDKMNLEYRINTVFGWSTLSLEYLVSQHRNEVGLIEKLIDRYVDPKRPLPINNIVLSSAIKHATKDFSLVKLLLHRFTNVIDTNTYAAAAEHGRTEIIQYMMIEFREIPKIGKNAVIAACRHGQLQTLIFLDQYEKKLFTHLPSDNVVKFNVEALNAAASGGSLECVNYLLENRTEGCTHGALDGALMIGRLDIVEAIRQRFPQLECSNNAIKGAKDVKLEILKYILDNKLLSKIEISNWTFIEHCATSLEVLSYLVIDQKIPCTHVSHRMLECCGLSLVEFLVENKILKKSSSMRTYIGTTANFAEQNGNLDIIKYLDSVKLLEHQRLAYCQYPQIVEYALNKSKKSFPKVMPAPNSVTKESRDGIFELVTLLAKHGITFNPIQSLAYIAEVSLEMFIFFEKNYKLEKLPDYAKRATNVGLVDLVKYLHRNGYPIDKGSVTQAIIRNHFDVLKYLVESVNLVYGSDLIESSIKSKNFRIVEYLANKFPEINPNIRIVQELIKANSLEITEFIVERYIKLDRVEHQPDERIILSVYSELDYDVFLCLCKHASHLFDICPNTIYLFFHNGGLDFLSVLFSTFKEIDWTLGLLLQVRSLEVLSLIMANVKISKQWKAEMIDKADSHGNYEISKYLSKSMN</sequence>
<evidence type="ECO:0000313" key="2">
    <source>
        <dbReference type="Proteomes" id="UP000001396"/>
    </source>
</evidence>